<evidence type="ECO:0000256" key="1">
    <source>
        <dbReference type="ARBA" id="ARBA00001602"/>
    </source>
</evidence>
<dbReference type="EMBL" id="DF237199">
    <property type="protein sequence ID" value="GAQ85716.1"/>
    <property type="molecule type" value="Genomic_DNA"/>
</dbReference>
<dbReference type="Pfam" id="PF01177">
    <property type="entry name" value="Asp_Glu_race"/>
    <property type="match status" value="1"/>
</dbReference>
<dbReference type="InterPro" id="IPR018187">
    <property type="entry name" value="Asp/Glu_racemase_AS_1"/>
</dbReference>
<dbReference type="NCBIfam" id="TIGR00067">
    <property type="entry name" value="glut_race"/>
    <property type="match status" value="1"/>
</dbReference>
<protein>
    <recommendedName>
        <fullName evidence="2">glutamate racemase</fullName>
        <ecNumber evidence="2">5.1.1.3</ecNumber>
    </recommendedName>
</protein>
<dbReference type="InterPro" id="IPR001920">
    <property type="entry name" value="Asp/Glu_race"/>
</dbReference>
<evidence type="ECO:0000313" key="8">
    <source>
        <dbReference type="Proteomes" id="UP000054558"/>
    </source>
</evidence>
<dbReference type="InterPro" id="IPR004391">
    <property type="entry name" value="Glu_race"/>
</dbReference>
<dbReference type="PANTHER" id="PTHR21198">
    <property type="entry name" value="GLUTAMATE RACEMASE"/>
    <property type="match status" value="1"/>
</dbReference>
<evidence type="ECO:0000256" key="4">
    <source>
        <dbReference type="ARBA" id="ARBA00022984"/>
    </source>
</evidence>
<dbReference type="AlphaFoldDB" id="A0A1Y1IAK3"/>
<comment type="catalytic activity">
    <reaction evidence="1">
        <text>L-glutamate = D-glutamate</text>
        <dbReference type="Rhea" id="RHEA:12813"/>
        <dbReference type="ChEBI" id="CHEBI:29985"/>
        <dbReference type="ChEBI" id="CHEBI:29986"/>
        <dbReference type="EC" id="5.1.1.3"/>
    </reaction>
</comment>
<dbReference type="PANTHER" id="PTHR21198:SF3">
    <property type="entry name" value="GLUTAMATE RACEMASE"/>
    <property type="match status" value="1"/>
</dbReference>
<accession>A0A1Y1IAK3</accession>
<reference evidence="7 8" key="1">
    <citation type="journal article" date="2014" name="Nat. Commun.">
        <title>Klebsormidium flaccidum genome reveals primary factors for plant terrestrial adaptation.</title>
        <authorList>
            <person name="Hori K."/>
            <person name="Maruyama F."/>
            <person name="Fujisawa T."/>
            <person name="Togashi T."/>
            <person name="Yamamoto N."/>
            <person name="Seo M."/>
            <person name="Sato S."/>
            <person name="Yamada T."/>
            <person name="Mori H."/>
            <person name="Tajima N."/>
            <person name="Moriyama T."/>
            <person name="Ikeuchi M."/>
            <person name="Watanabe M."/>
            <person name="Wada H."/>
            <person name="Kobayashi K."/>
            <person name="Saito M."/>
            <person name="Masuda T."/>
            <person name="Sasaki-Sekimoto Y."/>
            <person name="Mashiguchi K."/>
            <person name="Awai K."/>
            <person name="Shimojima M."/>
            <person name="Masuda S."/>
            <person name="Iwai M."/>
            <person name="Nobusawa T."/>
            <person name="Narise T."/>
            <person name="Kondo S."/>
            <person name="Saito H."/>
            <person name="Sato R."/>
            <person name="Murakawa M."/>
            <person name="Ihara Y."/>
            <person name="Oshima-Yamada Y."/>
            <person name="Ohtaka K."/>
            <person name="Satoh M."/>
            <person name="Sonobe K."/>
            <person name="Ishii M."/>
            <person name="Ohtani R."/>
            <person name="Kanamori-Sato M."/>
            <person name="Honoki R."/>
            <person name="Miyazaki D."/>
            <person name="Mochizuki H."/>
            <person name="Umetsu J."/>
            <person name="Higashi K."/>
            <person name="Shibata D."/>
            <person name="Kamiya Y."/>
            <person name="Sato N."/>
            <person name="Nakamura Y."/>
            <person name="Tabata S."/>
            <person name="Ida S."/>
            <person name="Kurokawa K."/>
            <person name="Ohta H."/>
        </authorList>
    </citation>
    <scope>NUCLEOTIDE SEQUENCE [LARGE SCALE GENOMIC DNA]</scope>
    <source>
        <strain evidence="7 8">NIES-2285</strain>
    </source>
</reference>
<keyword evidence="6" id="KW-0961">Cell wall biogenesis/degradation</keyword>
<dbReference type="OMA" id="LDFFKPH"/>
<evidence type="ECO:0000256" key="3">
    <source>
        <dbReference type="ARBA" id="ARBA00022960"/>
    </source>
</evidence>
<keyword evidence="4" id="KW-0573">Peptidoglycan synthesis</keyword>
<evidence type="ECO:0000256" key="6">
    <source>
        <dbReference type="ARBA" id="ARBA00023316"/>
    </source>
</evidence>
<dbReference type="PROSITE" id="PS00923">
    <property type="entry name" value="ASP_GLU_RACEMASE_1"/>
    <property type="match status" value="1"/>
</dbReference>
<evidence type="ECO:0000256" key="5">
    <source>
        <dbReference type="ARBA" id="ARBA00023235"/>
    </source>
</evidence>
<name>A0A1Y1IAK3_KLENI</name>
<evidence type="ECO:0000256" key="2">
    <source>
        <dbReference type="ARBA" id="ARBA00013090"/>
    </source>
</evidence>
<gene>
    <name evidence="7" type="ORF">KFL_002500140</name>
</gene>
<keyword evidence="3" id="KW-0133">Cell shape</keyword>
<keyword evidence="8" id="KW-1185">Reference proteome</keyword>
<dbReference type="Gene3D" id="3.40.50.1860">
    <property type="match status" value="2"/>
</dbReference>
<dbReference type="EC" id="5.1.1.3" evidence="2"/>
<organism evidence="7 8">
    <name type="scientific">Klebsormidium nitens</name>
    <name type="common">Green alga</name>
    <name type="synonym">Ulothrix nitens</name>
    <dbReference type="NCBI Taxonomy" id="105231"/>
    <lineage>
        <taxon>Eukaryota</taxon>
        <taxon>Viridiplantae</taxon>
        <taxon>Streptophyta</taxon>
        <taxon>Klebsormidiophyceae</taxon>
        <taxon>Klebsormidiales</taxon>
        <taxon>Klebsormidiaceae</taxon>
        <taxon>Klebsormidium</taxon>
    </lineage>
</organism>
<dbReference type="HAMAP" id="MF_00258">
    <property type="entry name" value="Glu_racemase"/>
    <property type="match status" value="1"/>
</dbReference>
<dbReference type="GO" id="GO:0008881">
    <property type="term" value="F:glutamate racemase activity"/>
    <property type="evidence" value="ECO:0007669"/>
    <property type="project" value="UniProtKB-EC"/>
</dbReference>
<evidence type="ECO:0000313" key="7">
    <source>
        <dbReference type="EMBL" id="GAQ85716.1"/>
    </source>
</evidence>
<dbReference type="SUPFAM" id="SSF53681">
    <property type="entry name" value="Aspartate/glutamate racemase"/>
    <property type="match status" value="2"/>
</dbReference>
<keyword evidence="5" id="KW-0413">Isomerase</keyword>
<dbReference type="InterPro" id="IPR015942">
    <property type="entry name" value="Asp/Glu/hydantoin_racemase"/>
</dbReference>
<sequence length="279" mass="29497">MKIGIWDSGIGGLSVAAAVQDVLPGVKIHYIADTAYFPYGGQSQEILVQRALYLSHSLVSDGCQLVVVACNTASSAALECVRASVQVPCVGVEPAVKPAVQMSQSKHIVVLATQHTAEGPRLAALVRNHAHSARVSVLPMPGLADMVEAGQISGPVVTSMLWSQLAGPISEGADMVVLGCTHYAFLRDVLAEVLPEGVTILDAAQPVAKRVKFLLHDAVKSDSLCVPPLMNGISKGAESYVDLKVTGEQVQVEEVLDRLSSRGAKLPRSILFRACSRRT</sequence>
<proteinExistence type="inferred from homology"/>
<dbReference type="GO" id="GO:0071555">
    <property type="term" value="P:cell wall organization"/>
    <property type="evidence" value="ECO:0007669"/>
    <property type="project" value="UniProtKB-KW"/>
</dbReference>
<dbReference type="OrthoDB" id="408517at2759"/>
<dbReference type="GO" id="GO:0008360">
    <property type="term" value="P:regulation of cell shape"/>
    <property type="evidence" value="ECO:0007669"/>
    <property type="project" value="UniProtKB-KW"/>
</dbReference>
<dbReference type="Proteomes" id="UP000054558">
    <property type="component" value="Unassembled WGS sequence"/>
</dbReference>